<protein>
    <recommendedName>
        <fullName evidence="1">DUF4007 domain-containing protein</fullName>
    </recommendedName>
</protein>
<feature type="domain" description="DUF4007" evidence="1">
    <location>
        <begin position="14"/>
        <end position="290"/>
    </location>
</feature>
<geneLocation type="plasmid" evidence="2 3">
    <name>unnamed2</name>
</geneLocation>
<reference evidence="3" key="1">
    <citation type="submission" date="2015-11" db="EMBL/GenBank/DDBJ databases">
        <title>Complete genome sequence of a polyethylene-glycol degrader Sphingopyxis macrogoltabida 203N (NBRC 111659).</title>
        <authorList>
            <person name="Yoshiyuki O."/>
            <person name="Shouta N."/>
            <person name="Nagata Y."/>
            <person name="Numata M."/>
            <person name="Tsuchikane K."/>
            <person name="Hosoyama A."/>
            <person name="Yamazoe A."/>
            <person name="Tsuda M."/>
            <person name="Fujita N."/>
            <person name="Kawai F."/>
        </authorList>
    </citation>
    <scope>NUCLEOTIDE SEQUENCE [LARGE SCALE GENOMIC DNA]</scope>
    <source>
        <strain evidence="3">203N</strain>
        <plasmid evidence="3">unnamed2</plasmid>
    </source>
</reference>
<sequence length="306" mass="34239">MRRGTVTFDSKGQFAGHETFPLRLLWLKKAFDAVGDQADARTFQEQEAIARFGVGRNMAASMRYWALATGFFNEVDRVITPTPLGRAILADDGLDPYLEQAATIWLAHWRVASTPDMTTTAYYAFNHLSAIEFDPAMLVEELFALVEDNGWRATRGTLKRDIEVFLRSYVRRGDSLNEDAAEPLLAELAIIREARLGGWYEFVRGPKPSLHDAIFAYALGDYWERSGGSTTLTAEQICYAAGSPGRVFKLDEDSVVTRLMRLDDLTEGAWKWVDTAGLRQIQRTGTFDAMTTLSLAYPRSSLRAAA</sequence>
<accession>A0AAC9FHV5</accession>
<dbReference type="InterPro" id="IPR025248">
    <property type="entry name" value="DUF4007"/>
</dbReference>
<dbReference type="Pfam" id="PF13182">
    <property type="entry name" value="DUF4007"/>
    <property type="match status" value="1"/>
</dbReference>
<reference evidence="2 3" key="2">
    <citation type="journal article" date="2016" name="Genome Announc.">
        <title>Complete Genome Sequence of Sphingopyxis macrogoltabida Strain 203N (NBRC 111659), a Polyethylene Glycol Degrader.</title>
        <authorList>
            <person name="Ohtsubo Y."/>
            <person name="Nonoyama S."/>
            <person name="Nagata Y."/>
            <person name="Numata M."/>
            <person name="Tsuchikane K."/>
            <person name="Hosoyama A."/>
            <person name="Yamazoe A."/>
            <person name="Tsuda M."/>
            <person name="Fujita N."/>
            <person name="Kawai F."/>
        </authorList>
    </citation>
    <scope>NUCLEOTIDE SEQUENCE [LARGE SCALE GENOMIC DNA]</scope>
    <source>
        <strain evidence="2 3">203N</strain>
    </source>
</reference>
<name>A0AAC9FHV5_SPHMC</name>
<evidence type="ECO:0000259" key="1">
    <source>
        <dbReference type="Pfam" id="PF13182"/>
    </source>
</evidence>
<dbReference type="EMBL" id="CP013346">
    <property type="protein sequence ID" value="AMU92951.1"/>
    <property type="molecule type" value="Genomic_DNA"/>
</dbReference>
<proteinExistence type="predicted"/>
<dbReference type="AlphaFoldDB" id="A0AAC9FHV5"/>
<organism evidence="2 3">
    <name type="scientific">Sphingopyxis macrogoltabida</name>
    <name type="common">Sphingomonas macrogoltabidus</name>
    <dbReference type="NCBI Taxonomy" id="33050"/>
    <lineage>
        <taxon>Bacteria</taxon>
        <taxon>Pseudomonadati</taxon>
        <taxon>Pseudomonadota</taxon>
        <taxon>Alphaproteobacteria</taxon>
        <taxon>Sphingomonadales</taxon>
        <taxon>Sphingomonadaceae</taxon>
        <taxon>Sphingopyxis</taxon>
    </lineage>
</organism>
<dbReference type="KEGG" id="smaz:LH19_28460"/>
<dbReference type="Proteomes" id="UP000076088">
    <property type="component" value="Plasmid unnamed2"/>
</dbReference>
<keyword evidence="3" id="KW-1185">Reference proteome</keyword>
<evidence type="ECO:0000313" key="2">
    <source>
        <dbReference type="EMBL" id="AMU92951.1"/>
    </source>
</evidence>
<dbReference type="RefSeq" id="WP_054735654.1">
    <property type="nucleotide sequence ID" value="NZ_CP009431.1"/>
</dbReference>
<gene>
    <name evidence="2" type="ORF">ATM17_40460</name>
</gene>
<keyword evidence="2" id="KW-0614">Plasmid</keyword>
<evidence type="ECO:0000313" key="3">
    <source>
        <dbReference type="Proteomes" id="UP000076088"/>
    </source>
</evidence>